<feature type="domain" description="DUF11" evidence="1">
    <location>
        <begin position="542"/>
        <end position="636"/>
    </location>
</feature>
<dbReference type="Pfam" id="PF13585">
    <property type="entry name" value="CHU_C"/>
    <property type="match status" value="1"/>
</dbReference>
<name>A0A1H7M235_9SPHI</name>
<dbReference type="Gene3D" id="2.60.40.10">
    <property type="entry name" value="Immunoglobulins"/>
    <property type="match status" value="1"/>
</dbReference>
<dbReference type="NCBIfam" id="TIGR04131">
    <property type="entry name" value="Bac_Flav_CTERM"/>
    <property type="match status" value="1"/>
</dbReference>
<dbReference type="InterPro" id="IPR026341">
    <property type="entry name" value="T9SS_type_B"/>
</dbReference>
<dbReference type="InterPro" id="IPR001434">
    <property type="entry name" value="OmcB-like_DUF11"/>
</dbReference>
<dbReference type="Gene3D" id="2.60.40.2810">
    <property type="match status" value="3"/>
</dbReference>
<evidence type="ECO:0000313" key="4">
    <source>
        <dbReference type="Proteomes" id="UP000198916"/>
    </source>
</evidence>
<dbReference type="NCBIfam" id="TIGR01451">
    <property type="entry name" value="B_ant_repeat"/>
    <property type="match status" value="2"/>
</dbReference>
<feature type="domain" description="CshA" evidence="2">
    <location>
        <begin position="1441"/>
        <end position="1535"/>
    </location>
</feature>
<evidence type="ECO:0000313" key="3">
    <source>
        <dbReference type="EMBL" id="SEL05162.1"/>
    </source>
</evidence>
<keyword evidence="4" id="KW-1185">Reference proteome</keyword>
<reference evidence="4" key="1">
    <citation type="submission" date="2016-10" db="EMBL/GenBank/DDBJ databases">
        <authorList>
            <person name="Varghese N."/>
            <person name="Submissions S."/>
        </authorList>
    </citation>
    <scope>NUCLEOTIDE SEQUENCE [LARGE SCALE GENOMIC DNA]</scope>
    <source>
        <strain evidence="4">Jip14</strain>
    </source>
</reference>
<dbReference type="InterPro" id="IPR026395">
    <property type="entry name" value="CshA_fibril"/>
</dbReference>
<dbReference type="Pfam" id="PF01345">
    <property type="entry name" value="DUF11"/>
    <property type="match status" value="2"/>
</dbReference>
<sequence length="1631" mass="175820">MSLGTKQPGIASNFRCTEKLQLCDHYGFRGLARASNDHSARFEMTSAYKNMENKLLRGIGTKLLVFVFILLSLLDKTYGQQASLGDNIFKEDFGQATVGSDGNSTLWDGIYFKKEPLPYISSLLFYNPSNPPSAYGWGQDNNWGPRYISNERLVIGSYAIATNSQGYRNPYFYSGRDHTGNEQGLMLLVDANVSTTLYFDREIEGLCAGTKFQFSVWIKDINSEGHAKPSVTFNIYDGDLYNGESSPTGLLATYTSGNQDVIPVNRWKEVKMDFVMPAGVGKIRLQIRNALAQEIGNDLAIDDISFRPMGPPISLVADHTGAVCVGSPATYRAKVLDGSAYPTNYFQLQRRKVIAEGNDPLGADYENVGELKTTTGTEEAVFTLPSVTLDDDNYEYRVIVAGDPSTLTNKNCRVASESSILRVYQHQPTLSFEDNDGQRELCKGQSTVLVANVTNGVDDSQTYFYQWEKSTNQTDWEVIDGQSGATLFTGGLAQTTYYRVTAYANGEGGCPGNGVSDVLTIVVNDNCNFTSEKKVVDANNDGLAQAGEQLTYSITVTNNTNESATIAIVDVIPQHTVYVSNATDGDYSNTENEIVWNDVTIPAGSSMTVSFVVKVVENLTGISQVANTALITGEELETQTPTVVIDTDPEKLFVSRKTTDKQRVTAGDELVYTISVENTGNVDYNGISVVDNIPANTTYKAGSASEGATINGDQLTWTIDVPFGESRQVSFAVVVTADLTGVDQIRNVATVIGVDPEEPEEPEVEVPVHSIDALDDHIGQLNDFNGRVDAINVLTNDVLDGKAATISQVTISVVTPEPNGYLTLDTETGSVDVARGTPVGTYQLKYRITDKGDTDLLDEAIVTVEIVCNDQTWISGTVFNIDNGDSPLANVPVTLIPQGDTGGNVLMRVTQADGRFTFEGMKPGSYLLQVQDANLNAARGLYPAGESSSLFFITIETCVPILHDFPYGASDLPVLGDLVWYDTNGDGVDNEWWDANDNGKVDRTDPGADGSIDYAAWEWMDLNGDGRWDGPENEGELNKGGVGNLASLPNIFVSGPNGYREEVIIGYLGYWRHWPVVNGAPLYGQFEVELVMDDELANNAINIAASGKVKTYDAAGNAIAFAETFNNYNWMQLALNYSQLRHNNHVVQGMLVGDSGFQSADGHRYINKLLTHGVLESMLAARAETSVEITNDTKRTTALSSAAPADLTLDFGLMAVTTDDEVGPTAHDDEGNTNQGEPVVLDVLANDVAGSSALAPATVRLVTPNTGNLVTTLEIASEGTYRVDETGQVQFTPTDSFVGTSTVKYTVKDENGLVSNEATITVTVEGGGTEEVAPTAHDDEGSTNQGEPIVLDVLANDVAGSSPLAPATVRLVEPGTGSLVTTLEIASEGTYRVDENGQVQFTPTDAFVGTSTVKYTVKDENGLVSNEATITVTVEGVAAEIAPTAVDDNATTPYGQAITIAVLGNDQVGSSPIVPGTVRLIDATDNRLGAVSIPGEGRYEVNAQGGVTFVPAEGFIGTSTVRYEVSDENGLVSNAATISVTVDALPFKIPNVFTPNGDGRNDVFQILGIEGFDRMEITVVNRWGNEVYRNTNYRNTWDGQGLNEGTYYYSIIGHVGGRQERYTGWVLIKRQ</sequence>
<evidence type="ECO:0000259" key="2">
    <source>
        <dbReference type="Pfam" id="PF19076"/>
    </source>
</evidence>
<feature type="domain" description="CshA" evidence="2">
    <location>
        <begin position="1332"/>
        <end position="1434"/>
    </location>
</feature>
<gene>
    <name evidence="3" type="ORF">SAMN05421740_103336</name>
</gene>
<dbReference type="STRING" id="332977.SAMN05421740_103336"/>
<accession>A0A1H7M235</accession>
<protein>
    <submittedName>
        <fullName evidence="3">Conserved repeat domain-containing protein/gliding motility-associated C-terminal domain-containing protein</fullName>
    </submittedName>
</protein>
<proteinExistence type="predicted"/>
<dbReference type="InterPro" id="IPR051172">
    <property type="entry name" value="Chlamydia_OmcB"/>
</dbReference>
<dbReference type="Pfam" id="PF19076">
    <property type="entry name" value="CshA_repeat"/>
    <property type="match status" value="3"/>
</dbReference>
<dbReference type="NCBIfam" id="NF012211">
    <property type="entry name" value="tand_rpt_95"/>
    <property type="match status" value="3"/>
</dbReference>
<dbReference type="PANTHER" id="PTHR34819">
    <property type="entry name" value="LARGE CYSTEINE-RICH PERIPLASMIC PROTEIN OMCB"/>
    <property type="match status" value="1"/>
</dbReference>
<evidence type="ECO:0000259" key="1">
    <source>
        <dbReference type="Pfam" id="PF01345"/>
    </source>
</evidence>
<organism evidence="3 4">
    <name type="scientific">Parapedobacter koreensis</name>
    <dbReference type="NCBI Taxonomy" id="332977"/>
    <lineage>
        <taxon>Bacteria</taxon>
        <taxon>Pseudomonadati</taxon>
        <taxon>Bacteroidota</taxon>
        <taxon>Sphingobacteriia</taxon>
        <taxon>Sphingobacteriales</taxon>
        <taxon>Sphingobacteriaceae</taxon>
        <taxon>Parapedobacter</taxon>
    </lineage>
</organism>
<dbReference type="EMBL" id="FNZR01000003">
    <property type="protein sequence ID" value="SEL05162.1"/>
    <property type="molecule type" value="Genomic_DNA"/>
</dbReference>
<feature type="domain" description="DUF11" evidence="1">
    <location>
        <begin position="657"/>
        <end position="757"/>
    </location>
</feature>
<dbReference type="InterPro" id="IPR047589">
    <property type="entry name" value="DUF11_rpt"/>
</dbReference>
<dbReference type="SUPFAM" id="SSF49478">
    <property type="entry name" value="Cna protein B-type domain"/>
    <property type="match status" value="1"/>
</dbReference>
<dbReference type="PANTHER" id="PTHR34819:SF3">
    <property type="entry name" value="CELL SURFACE PROTEIN"/>
    <property type="match status" value="1"/>
</dbReference>
<dbReference type="Proteomes" id="UP000198916">
    <property type="component" value="Unassembled WGS sequence"/>
</dbReference>
<dbReference type="InterPro" id="IPR013783">
    <property type="entry name" value="Ig-like_fold"/>
</dbReference>
<dbReference type="Gene3D" id="2.60.40.740">
    <property type="match status" value="1"/>
</dbReference>
<dbReference type="OrthoDB" id="5726170at2"/>
<dbReference type="NCBIfam" id="TIGR04225">
    <property type="entry name" value="CshA_fibril_rpt"/>
    <property type="match status" value="3"/>
</dbReference>
<feature type="domain" description="CshA" evidence="2">
    <location>
        <begin position="1222"/>
        <end position="1324"/>
    </location>
</feature>